<dbReference type="SUPFAM" id="SSF57667">
    <property type="entry name" value="beta-beta-alpha zinc fingers"/>
    <property type="match status" value="1"/>
</dbReference>
<organism evidence="4 5">
    <name type="scientific">Rhypophila decipiens</name>
    <dbReference type="NCBI Taxonomy" id="261697"/>
    <lineage>
        <taxon>Eukaryota</taxon>
        <taxon>Fungi</taxon>
        <taxon>Dikarya</taxon>
        <taxon>Ascomycota</taxon>
        <taxon>Pezizomycotina</taxon>
        <taxon>Sordariomycetes</taxon>
        <taxon>Sordariomycetidae</taxon>
        <taxon>Sordariales</taxon>
        <taxon>Naviculisporaceae</taxon>
        <taxon>Rhypophila</taxon>
    </lineage>
</organism>
<dbReference type="SMART" id="SM00355">
    <property type="entry name" value="ZnF_C2H2"/>
    <property type="match status" value="2"/>
</dbReference>
<proteinExistence type="predicted"/>
<feature type="compositionally biased region" description="Polar residues" evidence="2">
    <location>
        <begin position="44"/>
        <end position="55"/>
    </location>
</feature>
<keyword evidence="1" id="KW-0863">Zinc-finger</keyword>
<feature type="compositionally biased region" description="Basic residues" evidence="2">
    <location>
        <begin position="333"/>
        <end position="351"/>
    </location>
</feature>
<comment type="caution">
    <text evidence="4">The sequence shown here is derived from an EMBL/GenBank/DDBJ whole genome shotgun (WGS) entry which is preliminary data.</text>
</comment>
<evidence type="ECO:0000313" key="4">
    <source>
        <dbReference type="EMBL" id="KAK4215019.1"/>
    </source>
</evidence>
<feature type="region of interest" description="Disordered" evidence="2">
    <location>
        <begin position="332"/>
        <end position="351"/>
    </location>
</feature>
<reference evidence="4" key="1">
    <citation type="journal article" date="2023" name="Mol. Phylogenet. Evol.">
        <title>Genome-scale phylogeny and comparative genomics of the fungal order Sordariales.</title>
        <authorList>
            <person name="Hensen N."/>
            <person name="Bonometti L."/>
            <person name="Westerberg I."/>
            <person name="Brannstrom I.O."/>
            <person name="Guillou S."/>
            <person name="Cros-Aarteil S."/>
            <person name="Calhoun S."/>
            <person name="Haridas S."/>
            <person name="Kuo A."/>
            <person name="Mondo S."/>
            <person name="Pangilinan J."/>
            <person name="Riley R."/>
            <person name="LaButti K."/>
            <person name="Andreopoulos B."/>
            <person name="Lipzen A."/>
            <person name="Chen C."/>
            <person name="Yan M."/>
            <person name="Daum C."/>
            <person name="Ng V."/>
            <person name="Clum A."/>
            <person name="Steindorff A."/>
            <person name="Ohm R.A."/>
            <person name="Martin F."/>
            <person name="Silar P."/>
            <person name="Natvig D.O."/>
            <person name="Lalanne C."/>
            <person name="Gautier V."/>
            <person name="Ament-Velasquez S.L."/>
            <person name="Kruys A."/>
            <person name="Hutchinson M.I."/>
            <person name="Powell A.J."/>
            <person name="Barry K."/>
            <person name="Miller A.N."/>
            <person name="Grigoriev I.V."/>
            <person name="Debuchy R."/>
            <person name="Gladieux P."/>
            <person name="Hiltunen Thoren M."/>
            <person name="Johannesson H."/>
        </authorList>
    </citation>
    <scope>NUCLEOTIDE SEQUENCE</scope>
    <source>
        <strain evidence="4">PSN293</strain>
    </source>
</reference>
<evidence type="ECO:0000256" key="1">
    <source>
        <dbReference type="PROSITE-ProRule" id="PRU00042"/>
    </source>
</evidence>
<evidence type="ECO:0000256" key="2">
    <source>
        <dbReference type="SAM" id="MobiDB-lite"/>
    </source>
</evidence>
<keyword evidence="5" id="KW-1185">Reference proteome</keyword>
<accession>A0AAN7B942</accession>
<gene>
    <name evidence="4" type="ORF">QBC37DRAFT_139557</name>
</gene>
<name>A0AAN7B942_9PEZI</name>
<protein>
    <recommendedName>
        <fullName evidence="3">C2H2-type domain-containing protein</fullName>
    </recommendedName>
</protein>
<dbReference type="GO" id="GO:0008270">
    <property type="term" value="F:zinc ion binding"/>
    <property type="evidence" value="ECO:0007669"/>
    <property type="project" value="UniProtKB-KW"/>
</dbReference>
<keyword evidence="1" id="KW-0862">Zinc</keyword>
<evidence type="ECO:0000259" key="3">
    <source>
        <dbReference type="PROSITE" id="PS50157"/>
    </source>
</evidence>
<dbReference type="InterPro" id="IPR036236">
    <property type="entry name" value="Znf_C2H2_sf"/>
</dbReference>
<feature type="region of interest" description="Disordered" evidence="2">
    <location>
        <begin position="33"/>
        <end position="56"/>
    </location>
</feature>
<feature type="domain" description="C2H2-type" evidence="3">
    <location>
        <begin position="248"/>
        <end position="278"/>
    </location>
</feature>
<dbReference type="PROSITE" id="PS00028">
    <property type="entry name" value="ZINC_FINGER_C2H2_1"/>
    <property type="match status" value="1"/>
</dbReference>
<evidence type="ECO:0000313" key="5">
    <source>
        <dbReference type="Proteomes" id="UP001301769"/>
    </source>
</evidence>
<dbReference type="Proteomes" id="UP001301769">
    <property type="component" value="Unassembled WGS sequence"/>
</dbReference>
<reference evidence="4" key="2">
    <citation type="submission" date="2023-05" db="EMBL/GenBank/DDBJ databases">
        <authorList>
            <consortium name="Lawrence Berkeley National Laboratory"/>
            <person name="Steindorff A."/>
            <person name="Hensen N."/>
            <person name="Bonometti L."/>
            <person name="Westerberg I."/>
            <person name="Brannstrom I.O."/>
            <person name="Guillou S."/>
            <person name="Cros-Aarteil S."/>
            <person name="Calhoun S."/>
            <person name="Haridas S."/>
            <person name="Kuo A."/>
            <person name="Mondo S."/>
            <person name="Pangilinan J."/>
            <person name="Riley R."/>
            <person name="Labutti K."/>
            <person name="Andreopoulos B."/>
            <person name="Lipzen A."/>
            <person name="Chen C."/>
            <person name="Yanf M."/>
            <person name="Daum C."/>
            <person name="Ng V."/>
            <person name="Clum A."/>
            <person name="Ohm R."/>
            <person name="Martin F."/>
            <person name="Silar P."/>
            <person name="Natvig D."/>
            <person name="Lalanne C."/>
            <person name="Gautier V."/>
            <person name="Ament-Velasquez S.L."/>
            <person name="Kruys A."/>
            <person name="Hutchinson M.I."/>
            <person name="Powell A.J."/>
            <person name="Barry K."/>
            <person name="Miller A.N."/>
            <person name="Grigoriev I.V."/>
            <person name="Debuchy R."/>
            <person name="Gladieux P."/>
            <person name="Thoren M.H."/>
            <person name="Johannesson H."/>
        </authorList>
    </citation>
    <scope>NUCLEOTIDE SEQUENCE</scope>
    <source>
        <strain evidence="4">PSN293</strain>
    </source>
</reference>
<sequence length="351" mass="38882">MESTNSGMRDLHLDIQLGLNETFGLSPQALSASSTISSSDYSPFTPTSGRSTPPRCNSMDFSNSFDSYSSMSSYDFTPPSSAVSTSLSLDSSFGGDEYELSLYNFPATPTRTRANPDFGGMSFGCGSGLQTTPSHAMPHGHTFPEDMFASSFSQAFGCDNNLETSAMWVQPDSPVNFMPTPQKAPLRPLSDDGNLKRMSLALQREQSRSPRKGPVPRSKAKKVTVKRYGYHNGTTSIECVVIPKAARYFCEWPGCERNYQRKEHMKRHMDSIHLNIKTEECQWCDHGSNRGDNFKTHLEKHLRAESKSPRVKVVTDPVERAKIDQVLAEISSRPRKAVKSAPKRAGSKCKP</sequence>
<dbReference type="PROSITE" id="PS50157">
    <property type="entry name" value="ZINC_FINGER_C2H2_2"/>
    <property type="match status" value="1"/>
</dbReference>
<dbReference type="Gene3D" id="3.30.160.60">
    <property type="entry name" value="Classic Zinc Finger"/>
    <property type="match status" value="1"/>
</dbReference>
<dbReference type="InterPro" id="IPR013087">
    <property type="entry name" value="Znf_C2H2_type"/>
</dbReference>
<keyword evidence="1" id="KW-0479">Metal-binding</keyword>
<feature type="compositionally biased region" description="Low complexity" evidence="2">
    <location>
        <begin position="33"/>
        <end position="42"/>
    </location>
</feature>
<dbReference type="AlphaFoldDB" id="A0AAN7B942"/>
<dbReference type="EMBL" id="MU858085">
    <property type="protein sequence ID" value="KAK4215019.1"/>
    <property type="molecule type" value="Genomic_DNA"/>
</dbReference>
<feature type="region of interest" description="Disordered" evidence="2">
    <location>
        <begin position="202"/>
        <end position="222"/>
    </location>
</feature>